<dbReference type="EMBL" id="PVWK01000104">
    <property type="protein sequence ID" value="PSB26545.1"/>
    <property type="molecule type" value="Genomic_DNA"/>
</dbReference>
<evidence type="ECO:0000259" key="1">
    <source>
        <dbReference type="PROSITE" id="PS50943"/>
    </source>
</evidence>
<dbReference type="SUPFAM" id="SSF47413">
    <property type="entry name" value="lambda repressor-like DNA-binding domains"/>
    <property type="match status" value="1"/>
</dbReference>
<organism evidence="2 3">
    <name type="scientific">Stenomitos frigidus ULC18</name>
    <dbReference type="NCBI Taxonomy" id="2107698"/>
    <lineage>
        <taxon>Bacteria</taxon>
        <taxon>Bacillati</taxon>
        <taxon>Cyanobacteriota</taxon>
        <taxon>Cyanophyceae</taxon>
        <taxon>Leptolyngbyales</taxon>
        <taxon>Leptolyngbyaceae</taxon>
        <taxon>Stenomitos</taxon>
    </lineage>
</organism>
<dbReference type="Proteomes" id="UP000239576">
    <property type="component" value="Unassembled WGS sequence"/>
</dbReference>
<dbReference type="CDD" id="cd00093">
    <property type="entry name" value="HTH_XRE"/>
    <property type="match status" value="1"/>
</dbReference>
<comment type="caution">
    <text evidence="2">The sequence shown here is derived from an EMBL/GenBank/DDBJ whole genome shotgun (WGS) entry which is preliminary data.</text>
</comment>
<dbReference type="Pfam" id="PF01381">
    <property type="entry name" value="HTH_3"/>
    <property type="match status" value="1"/>
</dbReference>
<dbReference type="OrthoDB" id="532186at2"/>
<reference evidence="3" key="1">
    <citation type="submission" date="2018-02" db="EMBL/GenBank/DDBJ databases">
        <authorList>
            <person name="Moore K."/>
            <person name="Momper L."/>
        </authorList>
    </citation>
    <scope>NUCLEOTIDE SEQUENCE [LARGE SCALE GENOMIC DNA]</scope>
    <source>
        <strain evidence="3">ULC18</strain>
    </source>
</reference>
<keyword evidence="3" id="KW-1185">Reference proteome</keyword>
<dbReference type="InterPro" id="IPR001387">
    <property type="entry name" value="Cro/C1-type_HTH"/>
</dbReference>
<dbReference type="SMART" id="SM00530">
    <property type="entry name" value="HTH_XRE"/>
    <property type="match status" value="1"/>
</dbReference>
<evidence type="ECO:0000313" key="2">
    <source>
        <dbReference type="EMBL" id="PSB26545.1"/>
    </source>
</evidence>
<evidence type="ECO:0000313" key="3">
    <source>
        <dbReference type="Proteomes" id="UP000239576"/>
    </source>
</evidence>
<proteinExistence type="predicted"/>
<accession>A0A2T1E1B5</accession>
<dbReference type="RefSeq" id="WP_106257961.1">
    <property type="nucleotide sequence ID" value="NZ_CAWNSW010000071.1"/>
</dbReference>
<dbReference type="InterPro" id="IPR010982">
    <property type="entry name" value="Lambda_DNA-bd_dom_sf"/>
</dbReference>
<dbReference type="Gene3D" id="1.10.260.40">
    <property type="entry name" value="lambda repressor-like DNA-binding domains"/>
    <property type="match status" value="1"/>
</dbReference>
<dbReference type="GO" id="GO:0003677">
    <property type="term" value="F:DNA binding"/>
    <property type="evidence" value="ECO:0007669"/>
    <property type="project" value="InterPro"/>
</dbReference>
<reference evidence="2 3" key="2">
    <citation type="submission" date="2018-03" db="EMBL/GenBank/DDBJ databases">
        <title>The ancient ancestry and fast evolution of plastids.</title>
        <authorList>
            <person name="Moore K.R."/>
            <person name="Magnabosco C."/>
            <person name="Momper L."/>
            <person name="Gold D.A."/>
            <person name="Bosak T."/>
            <person name="Fournier G.P."/>
        </authorList>
    </citation>
    <scope>NUCLEOTIDE SEQUENCE [LARGE SCALE GENOMIC DNA]</scope>
    <source>
        <strain evidence="2 3">ULC18</strain>
    </source>
</reference>
<dbReference type="AlphaFoldDB" id="A0A2T1E1B5"/>
<gene>
    <name evidence="2" type="ORF">C7B82_19545</name>
</gene>
<protein>
    <submittedName>
        <fullName evidence="2">XRE family transcriptional regulator</fullName>
    </submittedName>
</protein>
<name>A0A2T1E1B5_9CYAN</name>
<feature type="domain" description="HTH cro/C1-type" evidence="1">
    <location>
        <begin position="8"/>
        <end position="61"/>
    </location>
</feature>
<sequence>MGRAGKALKQTLETYKISQNKLAVVLNVDRAVVNRWFHEQVDPNAETVAEIVKALQNLDPIAAKTFIQLYLGDLLQQDEREDR</sequence>
<dbReference type="PROSITE" id="PS50943">
    <property type="entry name" value="HTH_CROC1"/>
    <property type="match status" value="1"/>
</dbReference>